<reference evidence="1" key="1">
    <citation type="journal article" date="2014" name="Front. Microbiol.">
        <title>High frequency of phylogenetically diverse reductive dehalogenase-homologous genes in deep subseafloor sedimentary metagenomes.</title>
        <authorList>
            <person name="Kawai M."/>
            <person name="Futagami T."/>
            <person name="Toyoda A."/>
            <person name="Takaki Y."/>
            <person name="Nishi S."/>
            <person name="Hori S."/>
            <person name="Arai W."/>
            <person name="Tsubouchi T."/>
            <person name="Morono Y."/>
            <person name="Uchiyama I."/>
            <person name="Ito T."/>
            <person name="Fujiyama A."/>
            <person name="Inagaki F."/>
            <person name="Takami H."/>
        </authorList>
    </citation>
    <scope>NUCLEOTIDE SEQUENCE</scope>
    <source>
        <strain evidence="1">Expedition CK06-06</strain>
    </source>
</reference>
<organism evidence="1">
    <name type="scientific">marine sediment metagenome</name>
    <dbReference type="NCBI Taxonomy" id="412755"/>
    <lineage>
        <taxon>unclassified sequences</taxon>
        <taxon>metagenomes</taxon>
        <taxon>ecological metagenomes</taxon>
    </lineage>
</organism>
<dbReference type="AlphaFoldDB" id="X1L2M7"/>
<comment type="caution">
    <text evidence="1">The sequence shown here is derived from an EMBL/GenBank/DDBJ whole genome shotgun (WGS) entry which is preliminary data.</text>
</comment>
<gene>
    <name evidence="1" type="ORF">S06H3_20367</name>
</gene>
<name>X1L2M7_9ZZZZ</name>
<protein>
    <submittedName>
        <fullName evidence="1">Uncharacterized protein</fullName>
    </submittedName>
</protein>
<proteinExistence type="predicted"/>
<accession>X1L2M7</accession>
<feature type="non-terminal residue" evidence="1">
    <location>
        <position position="107"/>
    </location>
</feature>
<sequence length="107" mass="12094">MGKVKDVVSNIAQMLEVRQKQAESLVDTIDQLQSHLEEEPRTIIQESLDRLLSRIKAEAAKIISGSGVVLVSPEGKVNVRETYNIHSDSWLERLKSQGFFILTVEQF</sequence>
<dbReference type="EMBL" id="BARV01010539">
    <property type="protein sequence ID" value="GAI13582.1"/>
    <property type="molecule type" value="Genomic_DNA"/>
</dbReference>
<evidence type="ECO:0000313" key="1">
    <source>
        <dbReference type="EMBL" id="GAI13582.1"/>
    </source>
</evidence>